<organism evidence="2 3">
    <name type="scientific">Pseudarthrobacter siccitolerans</name>
    <dbReference type="NCBI Taxonomy" id="861266"/>
    <lineage>
        <taxon>Bacteria</taxon>
        <taxon>Bacillati</taxon>
        <taxon>Actinomycetota</taxon>
        <taxon>Actinomycetes</taxon>
        <taxon>Micrococcales</taxon>
        <taxon>Micrococcaceae</taxon>
        <taxon>Pseudarthrobacter</taxon>
    </lineage>
</organism>
<sequence>MVTTQHRISGRAHHSPEMPALRASEEAPSLAEALENVQRSIRALGPAMAANPAPASPQLARSLQAAENVWRRIGAEFGLFSSVEVGAILGARKPNRNAASEKRSAGQLIGILRGNSYRYPGFQFDRERGEILPVISRLITLARENGRSDEDLVHWLISPSSYFQEAHRPVDFIREEDLLLAAAKDQFEASW</sequence>
<evidence type="ECO:0000313" key="3">
    <source>
        <dbReference type="Proteomes" id="UP001236806"/>
    </source>
</evidence>
<evidence type="ECO:0008006" key="4">
    <source>
        <dbReference type="Google" id="ProtNLM"/>
    </source>
</evidence>
<dbReference type="Proteomes" id="UP001236806">
    <property type="component" value="Unassembled WGS sequence"/>
</dbReference>
<reference evidence="2 3" key="1">
    <citation type="submission" date="2023-07" db="EMBL/GenBank/DDBJ databases">
        <title>Comparative genomics of wheat-associated soil bacteria to identify genetic determinants of phenazine resistance.</title>
        <authorList>
            <person name="Mouncey N."/>
        </authorList>
    </citation>
    <scope>NUCLEOTIDE SEQUENCE [LARGE SCALE GENOMIC DNA]</scope>
    <source>
        <strain evidence="2 3">W1I3</strain>
    </source>
</reference>
<dbReference type="EMBL" id="JAUSXB010000001">
    <property type="protein sequence ID" value="MDQ0676153.1"/>
    <property type="molecule type" value="Genomic_DNA"/>
</dbReference>
<dbReference type="RefSeq" id="WP_306638529.1">
    <property type="nucleotide sequence ID" value="NZ_JAUSXB010000001.1"/>
</dbReference>
<gene>
    <name evidence="2" type="ORF">QFZ36_003714</name>
</gene>
<proteinExistence type="predicted"/>
<name>A0ABU0PQ96_9MICC</name>
<evidence type="ECO:0000256" key="1">
    <source>
        <dbReference type="SAM" id="MobiDB-lite"/>
    </source>
</evidence>
<keyword evidence="3" id="KW-1185">Reference proteome</keyword>
<comment type="caution">
    <text evidence="2">The sequence shown here is derived from an EMBL/GenBank/DDBJ whole genome shotgun (WGS) entry which is preliminary data.</text>
</comment>
<accession>A0ABU0PQ96</accession>
<feature type="region of interest" description="Disordered" evidence="1">
    <location>
        <begin position="1"/>
        <end position="27"/>
    </location>
</feature>
<evidence type="ECO:0000313" key="2">
    <source>
        <dbReference type="EMBL" id="MDQ0676153.1"/>
    </source>
</evidence>
<protein>
    <recommendedName>
        <fullName evidence="4">Antitoxin Xre/MbcA/ParS-like toxin-binding domain-containing protein</fullName>
    </recommendedName>
</protein>